<feature type="transmembrane region" description="Helical" evidence="1">
    <location>
        <begin position="21"/>
        <end position="43"/>
    </location>
</feature>
<accession>A0ABY5TUQ1</accession>
<evidence type="ECO:0000256" key="1">
    <source>
        <dbReference type="SAM" id="Phobius"/>
    </source>
</evidence>
<dbReference type="Proteomes" id="UP001058364">
    <property type="component" value="Chromosome"/>
</dbReference>
<dbReference type="EMBL" id="CP103423">
    <property type="protein sequence ID" value="UWD34383.1"/>
    <property type="molecule type" value="Genomic_DNA"/>
</dbReference>
<evidence type="ECO:0000313" key="3">
    <source>
        <dbReference type="EMBL" id="UWD34383.1"/>
    </source>
</evidence>
<reference evidence="3" key="1">
    <citation type="submission" date="2022-08" db="EMBL/GenBank/DDBJ databases">
        <title>Complete genome sequence of Mycoplasma molare type strain H 542.</title>
        <authorList>
            <person name="Spergser J."/>
        </authorList>
    </citation>
    <scope>NUCLEOTIDE SEQUENCE</scope>
    <source>
        <strain evidence="3">H 542</strain>
    </source>
</reference>
<keyword evidence="1" id="KW-0812">Transmembrane</keyword>
<name>A0ABY5TUQ1_9BACT</name>
<proteinExistence type="predicted"/>
<sequence>MKNNFSYFWKNKIIRKIKKLDFIYLAIWTILFTILFFLMIFSFNKISWYDALFNLAFLILAITILSLVIKFGLFDIYSRSIKNWNIKKENKILKENRMQQKELISPGKQTEIRKEQTYLNIIIGLLAFIILFIISAPFVFS</sequence>
<feature type="domain" description="DUF3899" evidence="2">
    <location>
        <begin position="50"/>
        <end position="135"/>
    </location>
</feature>
<keyword evidence="1" id="KW-1133">Transmembrane helix</keyword>
<dbReference type="InterPro" id="IPR025007">
    <property type="entry name" value="DUF3899"/>
</dbReference>
<gene>
    <name evidence="3" type="ORF">NX772_00950</name>
</gene>
<organism evidence="3 4">
    <name type="scientific">Mesomycoplasma molare</name>
    <dbReference type="NCBI Taxonomy" id="171288"/>
    <lineage>
        <taxon>Bacteria</taxon>
        <taxon>Bacillati</taxon>
        <taxon>Mycoplasmatota</taxon>
        <taxon>Mycoplasmoidales</taxon>
        <taxon>Metamycoplasmataceae</taxon>
        <taxon>Mesomycoplasma</taxon>
    </lineage>
</organism>
<evidence type="ECO:0000313" key="4">
    <source>
        <dbReference type="Proteomes" id="UP001058364"/>
    </source>
</evidence>
<evidence type="ECO:0000259" key="2">
    <source>
        <dbReference type="Pfam" id="PF13038"/>
    </source>
</evidence>
<keyword evidence="4" id="KW-1185">Reference proteome</keyword>
<feature type="transmembrane region" description="Helical" evidence="1">
    <location>
        <begin position="118"/>
        <end position="140"/>
    </location>
</feature>
<dbReference type="RefSeq" id="WP_027123447.1">
    <property type="nucleotide sequence ID" value="NZ_CP103423.1"/>
</dbReference>
<dbReference type="Pfam" id="PF13038">
    <property type="entry name" value="DUF3899"/>
    <property type="match status" value="1"/>
</dbReference>
<feature type="transmembrane region" description="Helical" evidence="1">
    <location>
        <begin position="55"/>
        <end position="77"/>
    </location>
</feature>
<keyword evidence="1" id="KW-0472">Membrane</keyword>
<protein>
    <submittedName>
        <fullName evidence="3">DUF3899 domain-containing protein</fullName>
    </submittedName>
</protein>